<evidence type="ECO:0000313" key="2">
    <source>
        <dbReference type="EMBL" id="AFC25285.1"/>
    </source>
</evidence>
<protein>
    <submittedName>
        <fullName evidence="2">Uncharacterized protein</fullName>
    </submittedName>
</protein>
<keyword evidence="1" id="KW-0472">Membrane</keyword>
<sequence length="31" mass="3432">MLWADGFNHRLIFIAPSIASFVAVGFNPQVL</sequence>
<dbReference type="KEGG" id="sgn:SGRA_2557"/>
<accession>H6L6N9</accession>
<proteinExistence type="predicted"/>
<organism evidence="2 3">
    <name type="scientific">Saprospira grandis (strain Lewin)</name>
    <dbReference type="NCBI Taxonomy" id="984262"/>
    <lineage>
        <taxon>Bacteria</taxon>
        <taxon>Pseudomonadati</taxon>
        <taxon>Bacteroidota</taxon>
        <taxon>Saprospiria</taxon>
        <taxon>Saprospirales</taxon>
        <taxon>Saprospiraceae</taxon>
        <taxon>Saprospira</taxon>
    </lineage>
</organism>
<feature type="transmembrane region" description="Helical" evidence="1">
    <location>
        <begin position="12"/>
        <end position="30"/>
    </location>
</feature>
<dbReference type="Proteomes" id="UP000007519">
    <property type="component" value="Chromosome"/>
</dbReference>
<keyword evidence="1" id="KW-0812">Transmembrane</keyword>
<dbReference type="HOGENOM" id="CLU_3398368_0_0_10"/>
<dbReference type="AlphaFoldDB" id="H6L6N9"/>
<keyword evidence="3" id="KW-1185">Reference proteome</keyword>
<dbReference type="EMBL" id="CP002831">
    <property type="protein sequence ID" value="AFC25285.1"/>
    <property type="molecule type" value="Genomic_DNA"/>
</dbReference>
<evidence type="ECO:0000256" key="1">
    <source>
        <dbReference type="SAM" id="Phobius"/>
    </source>
</evidence>
<evidence type="ECO:0000313" key="3">
    <source>
        <dbReference type="Proteomes" id="UP000007519"/>
    </source>
</evidence>
<name>H6L6N9_SAPGL</name>
<gene>
    <name evidence="2" type="ordered locus">SGRA_2557</name>
</gene>
<keyword evidence="1" id="KW-1133">Transmembrane helix</keyword>
<reference evidence="2 3" key="1">
    <citation type="journal article" date="2012" name="Stand. Genomic Sci.">
        <title>Complete genome sequencing and analysis of Saprospira grandis str. Lewin, a predatory marine bacterium.</title>
        <authorList>
            <person name="Saw J.H."/>
            <person name="Yuryev A."/>
            <person name="Kanbe M."/>
            <person name="Hou S."/>
            <person name="Young A.G."/>
            <person name="Aizawa S."/>
            <person name="Alam M."/>
        </authorList>
    </citation>
    <scope>NUCLEOTIDE SEQUENCE [LARGE SCALE GENOMIC DNA]</scope>
    <source>
        <strain evidence="2 3">Lewin</strain>
    </source>
</reference>